<proteinExistence type="predicted"/>
<feature type="transmembrane region" description="Helical" evidence="1">
    <location>
        <begin position="80"/>
        <end position="101"/>
    </location>
</feature>
<reference evidence="3" key="1">
    <citation type="journal article" date="2019" name="Int. J. Syst. Evol. Microbiol.">
        <title>The Global Catalogue of Microorganisms (GCM) 10K type strain sequencing project: providing services to taxonomists for standard genome sequencing and annotation.</title>
        <authorList>
            <consortium name="The Broad Institute Genomics Platform"/>
            <consortium name="The Broad Institute Genome Sequencing Center for Infectious Disease"/>
            <person name="Wu L."/>
            <person name="Ma J."/>
        </authorList>
    </citation>
    <scope>NUCLEOTIDE SEQUENCE [LARGE SCALE GENOMIC DNA]</scope>
    <source>
        <strain evidence="3">ICMP 6774ER</strain>
    </source>
</reference>
<feature type="transmembrane region" description="Helical" evidence="1">
    <location>
        <begin position="48"/>
        <end position="68"/>
    </location>
</feature>
<evidence type="ECO:0000256" key="1">
    <source>
        <dbReference type="SAM" id="Phobius"/>
    </source>
</evidence>
<keyword evidence="1" id="KW-1133">Transmembrane helix</keyword>
<dbReference type="RefSeq" id="WP_379580166.1">
    <property type="nucleotide sequence ID" value="NZ_JBHUFV010000061.1"/>
</dbReference>
<name>A0ABW4T931_9ACTN</name>
<sequence length="211" mass="21485">MRWTLIAGVLAANLAFVGLGAVFGYPGVLAEPPARILAAFAADQAAISAWFLLLALGAAALVPSAVLLGRRLPPGPAATLSVHAGVLAGLVQALGLLRWPFAVPALVDAADPRSAQTVFAALHGYLGTGIGETLGYLLTAAWTLLVLAALPRPPRWFAALGAASALAVAAGVLVPLGLRGADLANFVGYLAWSAWAICLAIRYGRRVPAPV</sequence>
<comment type="caution">
    <text evidence="2">The sequence shown here is derived from an EMBL/GenBank/DDBJ whole genome shotgun (WGS) entry which is preliminary data.</text>
</comment>
<evidence type="ECO:0000313" key="2">
    <source>
        <dbReference type="EMBL" id="MFD1938271.1"/>
    </source>
</evidence>
<evidence type="ECO:0000313" key="3">
    <source>
        <dbReference type="Proteomes" id="UP001597368"/>
    </source>
</evidence>
<dbReference type="InterPro" id="IPR025495">
    <property type="entry name" value="DUF4386"/>
</dbReference>
<keyword evidence="1" id="KW-0472">Membrane</keyword>
<feature type="transmembrane region" description="Helical" evidence="1">
    <location>
        <begin position="183"/>
        <end position="203"/>
    </location>
</feature>
<accession>A0ABW4T931</accession>
<dbReference type="Proteomes" id="UP001597368">
    <property type="component" value="Unassembled WGS sequence"/>
</dbReference>
<dbReference type="EMBL" id="JBHUFV010000061">
    <property type="protein sequence ID" value="MFD1938271.1"/>
    <property type="molecule type" value="Genomic_DNA"/>
</dbReference>
<gene>
    <name evidence="2" type="ORF">ACFSKW_43020</name>
</gene>
<dbReference type="Pfam" id="PF14329">
    <property type="entry name" value="DUF4386"/>
    <property type="match status" value="1"/>
</dbReference>
<keyword evidence="1" id="KW-0812">Transmembrane</keyword>
<keyword evidence="3" id="KW-1185">Reference proteome</keyword>
<feature type="transmembrane region" description="Helical" evidence="1">
    <location>
        <begin position="133"/>
        <end position="150"/>
    </location>
</feature>
<feature type="transmembrane region" description="Helical" evidence="1">
    <location>
        <begin position="157"/>
        <end position="177"/>
    </location>
</feature>
<organism evidence="2 3">
    <name type="scientific">Nonomuraea mangrovi</name>
    <dbReference type="NCBI Taxonomy" id="2316207"/>
    <lineage>
        <taxon>Bacteria</taxon>
        <taxon>Bacillati</taxon>
        <taxon>Actinomycetota</taxon>
        <taxon>Actinomycetes</taxon>
        <taxon>Streptosporangiales</taxon>
        <taxon>Streptosporangiaceae</taxon>
        <taxon>Nonomuraea</taxon>
    </lineage>
</organism>
<protein>
    <submittedName>
        <fullName evidence="2">DUF4386 family protein</fullName>
    </submittedName>
</protein>